<dbReference type="OrthoDB" id="3437960at2759"/>
<dbReference type="GO" id="GO:0008270">
    <property type="term" value="F:zinc ion binding"/>
    <property type="evidence" value="ECO:0007669"/>
    <property type="project" value="UniProtKB-KW"/>
</dbReference>
<dbReference type="Proteomes" id="UP000030671">
    <property type="component" value="Unassembled WGS sequence"/>
</dbReference>
<keyword evidence="13" id="KW-1185">Reference proteome</keyword>
<evidence type="ECO:0000256" key="9">
    <source>
        <dbReference type="ARBA" id="ARBA00023242"/>
    </source>
</evidence>
<feature type="domain" description="C2H2-type" evidence="11">
    <location>
        <begin position="391"/>
        <end position="424"/>
    </location>
</feature>
<dbReference type="GO" id="GO:0005634">
    <property type="term" value="C:nucleus"/>
    <property type="evidence" value="ECO:0007669"/>
    <property type="project" value="UniProtKB-SubCell"/>
</dbReference>
<dbReference type="FunFam" id="3.30.160.60:FF:000125">
    <property type="entry name" value="Putative zinc finger protein 143"/>
    <property type="match status" value="1"/>
</dbReference>
<keyword evidence="6" id="KW-0805">Transcription regulation</keyword>
<dbReference type="PANTHER" id="PTHR45718:SF4">
    <property type="entry name" value="TRANSCRIPTIONAL ACTIVATOR CUBITUS INTERRUPTUS"/>
    <property type="match status" value="1"/>
</dbReference>
<name>W4JZR0_HETIT</name>
<dbReference type="Gene3D" id="3.30.160.60">
    <property type="entry name" value="Classic Zinc Finger"/>
    <property type="match status" value="7"/>
</dbReference>
<dbReference type="InterPro" id="IPR013087">
    <property type="entry name" value="Znf_C2H2_type"/>
</dbReference>
<dbReference type="GO" id="GO:0007224">
    <property type="term" value="P:smoothened signaling pathway"/>
    <property type="evidence" value="ECO:0007669"/>
    <property type="project" value="TreeGrafter"/>
</dbReference>
<evidence type="ECO:0000256" key="10">
    <source>
        <dbReference type="PROSITE-ProRule" id="PRU00042"/>
    </source>
</evidence>
<evidence type="ECO:0000256" key="5">
    <source>
        <dbReference type="ARBA" id="ARBA00022833"/>
    </source>
</evidence>
<dbReference type="SMART" id="SM00355">
    <property type="entry name" value="ZnF_C2H2"/>
    <property type="match status" value="7"/>
</dbReference>
<evidence type="ECO:0000259" key="11">
    <source>
        <dbReference type="PROSITE" id="PS50157"/>
    </source>
</evidence>
<evidence type="ECO:0000256" key="2">
    <source>
        <dbReference type="ARBA" id="ARBA00022723"/>
    </source>
</evidence>
<accession>W4JZR0</accession>
<evidence type="ECO:0000256" key="3">
    <source>
        <dbReference type="ARBA" id="ARBA00022737"/>
    </source>
</evidence>
<keyword evidence="2" id="KW-0479">Metal-binding</keyword>
<evidence type="ECO:0000256" key="7">
    <source>
        <dbReference type="ARBA" id="ARBA00023125"/>
    </source>
</evidence>
<keyword evidence="3" id="KW-0677">Repeat</keyword>
<evidence type="ECO:0000313" key="13">
    <source>
        <dbReference type="Proteomes" id="UP000030671"/>
    </source>
</evidence>
<keyword evidence="4 10" id="KW-0863">Zinc-finger</keyword>
<evidence type="ECO:0000256" key="1">
    <source>
        <dbReference type="ARBA" id="ARBA00004123"/>
    </source>
</evidence>
<feature type="domain" description="C2H2-type" evidence="11">
    <location>
        <begin position="453"/>
        <end position="482"/>
    </location>
</feature>
<dbReference type="FunFam" id="3.30.160.60:FF:000325">
    <property type="entry name" value="ZFP90 zinc finger protein"/>
    <property type="match status" value="1"/>
</dbReference>
<dbReference type="PROSITE" id="PS00028">
    <property type="entry name" value="ZINC_FINGER_C2H2_1"/>
    <property type="match status" value="6"/>
</dbReference>
<feature type="domain" description="C2H2-type" evidence="11">
    <location>
        <begin position="511"/>
        <end position="537"/>
    </location>
</feature>
<keyword evidence="7" id="KW-0238">DNA-binding</keyword>
<keyword evidence="9" id="KW-0539">Nucleus</keyword>
<dbReference type="FunFam" id="3.30.160.60:FF:000032">
    <property type="entry name" value="Krueppel-like factor 4"/>
    <property type="match status" value="1"/>
</dbReference>
<dbReference type="InParanoid" id="W4JZR0"/>
<dbReference type="STRING" id="747525.W4JZR0"/>
<keyword evidence="5" id="KW-0862">Zinc</keyword>
<sequence>MAILTSAQHSRDSVLGTLATVFDMGHRDLPYINNFVPEIASPTCTECVVDCHDAACAAQCTDQCVIVACDDPNHSGMPCMGDKCDALCDADPNCSFSQEIPDGHQSYPSILHPDHPYAYDESLEAFLCSCGDIFSNDEANMAAVSAMDGAQSQTYPSSVFSTPSGSQSLSSALSSPPSIFNQAPPFQPQSFIPQTQSNTVTCMWNNCHANFSSLPDLVGHVNVQHLRLQPVQSPTSLATPSSNPFDLKELSCQWDDCSDYPSAHAIPGSSQGTSIDEALNVLVNHLLHDHLGLQQPPSPMLALLPPPYSADHHFHAQSSAQDYASTFPTTSHASTSGPVSAMHPPHLADCEECAVTAHICHWLGCNNVFESTDELTMHVNTTHIGSGKAHYDCYWEGCARNGDKGFSSKQKICRHVQSHTGHRPFECSTCKQTFSEAATLQQHMRRHTQEKPYVCDHPGCVKAFAIAGALTIHKRIHNGHKPFRCTYCDRAFSESSNLSKHLRTHTGVRPYVCSEAGCAKAFSRPDQLARHVRIHKK</sequence>
<dbReference type="InterPro" id="IPR043359">
    <property type="entry name" value="GLI-like"/>
</dbReference>
<feature type="domain" description="C2H2-type" evidence="11">
    <location>
        <begin position="358"/>
        <end position="388"/>
    </location>
</feature>
<feature type="domain" description="C2H2-type" evidence="11">
    <location>
        <begin position="425"/>
        <end position="452"/>
    </location>
</feature>
<dbReference type="GeneID" id="20674830"/>
<protein>
    <recommendedName>
        <fullName evidence="11">C2H2-type domain-containing protein</fullName>
    </recommendedName>
</protein>
<dbReference type="RefSeq" id="XP_009549248.1">
    <property type="nucleotide sequence ID" value="XM_009550953.1"/>
</dbReference>
<evidence type="ECO:0000313" key="12">
    <source>
        <dbReference type="EMBL" id="ETW78964.1"/>
    </source>
</evidence>
<dbReference type="PANTHER" id="PTHR45718">
    <property type="entry name" value="TRANSCRIPTIONAL ACTIVATOR CUBITUS INTERRUPTUS"/>
    <property type="match status" value="1"/>
</dbReference>
<gene>
    <name evidence="12" type="ORF">HETIRDRAFT_435496</name>
</gene>
<proteinExistence type="predicted"/>
<dbReference type="EMBL" id="KI925461">
    <property type="protein sequence ID" value="ETW78964.1"/>
    <property type="molecule type" value="Genomic_DNA"/>
</dbReference>
<reference evidence="12 13" key="1">
    <citation type="journal article" date="2012" name="New Phytol.">
        <title>Insight into trade-off between wood decay and parasitism from the genome of a fungal forest pathogen.</title>
        <authorList>
            <person name="Olson A."/>
            <person name="Aerts A."/>
            <person name="Asiegbu F."/>
            <person name="Belbahri L."/>
            <person name="Bouzid O."/>
            <person name="Broberg A."/>
            <person name="Canback B."/>
            <person name="Coutinho P.M."/>
            <person name="Cullen D."/>
            <person name="Dalman K."/>
            <person name="Deflorio G."/>
            <person name="van Diepen L.T."/>
            <person name="Dunand C."/>
            <person name="Duplessis S."/>
            <person name="Durling M."/>
            <person name="Gonthier P."/>
            <person name="Grimwood J."/>
            <person name="Fossdal C.G."/>
            <person name="Hansson D."/>
            <person name="Henrissat B."/>
            <person name="Hietala A."/>
            <person name="Himmelstrand K."/>
            <person name="Hoffmeister D."/>
            <person name="Hogberg N."/>
            <person name="James T.Y."/>
            <person name="Karlsson M."/>
            <person name="Kohler A."/>
            <person name="Kues U."/>
            <person name="Lee Y.H."/>
            <person name="Lin Y.C."/>
            <person name="Lind M."/>
            <person name="Lindquist E."/>
            <person name="Lombard V."/>
            <person name="Lucas S."/>
            <person name="Lunden K."/>
            <person name="Morin E."/>
            <person name="Murat C."/>
            <person name="Park J."/>
            <person name="Raffaello T."/>
            <person name="Rouze P."/>
            <person name="Salamov A."/>
            <person name="Schmutz J."/>
            <person name="Solheim H."/>
            <person name="Stahlberg J."/>
            <person name="Velez H."/>
            <person name="de Vries R.P."/>
            <person name="Wiebenga A."/>
            <person name="Woodward S."/>
            <person name="Yakovlev I."/>
            <person name="Garbelotto M."/>
            <person name="Martin F."/>
            <person name="Grigoriev I.V."/>
            <person name="Stenlid J."/>
        </authorList>
    </citation>
    <scope>NUCLEOTIDE SEQUENCE [LARGE SCALE GENOMIC DNA]</scope>
    <source>
        <strain evidence="12 13">TC 32-1</strain>
    </source>
</reference>
<dbReference type="eggNOG" id="KOG1721">
    <property type="taxonomic scope" value="Eukaryota"/>
</dbReference>
<dbReference type="SUPFAM" id="SSF57667">
    <property type="entry name" value="beta-beta-alpha zinc fingers"/>
    <property type="match status" value="5"/>
</dbReference>
<keyword evidence="8" id="KW-0804">Transcription</keyword>
<feature type="domain" description="C2H2-type" evidence="11">
    <location>
        <begin position="483"/>
        <end position="510"/>
    </location>
</feature>
<dbReference type="Pfam" id="PF00096">
    <property type="entry name" value="zf-C2H2"/>
    <property type="match status" value="3"/>
</dbReference>
<evidence type="ECO:0000256" key="6">
    <source>
        <dbReference type="ARBA" id="ARBA00023015"/>
    </source>
</evidence>
<evidence type="ECO:0000256" key="4">
    <source>
        <dbReference type="ARBA" id="ARBA00022771"/>
    </source>
</evidence>
<dbReference type="FunFam" id="3.30.160.60:FF:000072">
    <property type="entry name" value="zinc finger protein 143 isoform X1"/>
    <property type="match status" value="1"/>
</dbReference>
<evidence type="ECO:0000256" key="8">
    <source>
        <dbReference type="ARBA" id="ARBA00023163"/>
    </source>
</evidence>
<dbReference type="HOGENOM" id="CLU_029481_0_0_1"/>
<dbReference type="KEGG" id="hir:HETIRDRAFT_435496"/>
<dbReference type="GO" id="GO:0000981">
    <property type="term" value="F:DNA-binding transcription factor activity, RNA polymerase II-specific"/>
    <property type="evidence" value="ECO:0007669"/>
    <property type="project" value="TreeGrafter"/>
</dbReference>
<comment type="subcellular location">
    <subcellularLocation>
        <location evidence="1">Nucleus</location>
    </subcellularLocation>
</comment>
<dbReference type="AlphaFoldDB" id="W4JZR0"/>
<dbReference type="GO" id="GO:0000978">
    <property type="term" value="F:RNA polymerase II cis-regulatory region sequence-specific DNA binding"/>
    <property type="evidence" value="ECO:0007669"/>
    <property type="project" value="UniProtKB-ARBA"/>
</dbReference>
<dbReference type="PROSITE" id="PS50157">
    <property type="entry name" value="ZINC_FINGER_C2H2_2"/>
    <property type="match status" value="6"/>
</dbReference>
<dbReference type="InterPro" id="IPR036236">
    <property type="entry name" value="Znf_C2H2_sf"/>
</dbReference>
<organism evidence="12 13">
    <name type="scientific">Heterobasidion irregulare (strain TC 32-1)</name>
    <dbReference type="NCBI Taxonomy" id="747525"/>
    <lineage>
        <taxon>Eukaryota</taxon>
        <taxon>Fungi</taxon>
        <taxon>Dikarya</taxon>
        <taxon>Basidiomycota</taxon>
        <taxon>Agaricomycotina</taxon>
        <taxon>Agaricomycetes</taxon>
        <taxon>Russulales</taxon>
        <taxon>Bondarzewiaceae</taxon>
        <taxon>Heterobasidion</taxon>
        <taxon>Heterobasidion annosum species complex</taxon>
    </lineage>
</organism>